<dbReference type="Gene3D" id="1.10.1200.10">
    <property type="entry name" value="ACP-like"/>
    <property type="match status" value="3"/>
</dbReference>
<feature type="domain" description="Carrier" evidence="7">
    <location>
        <begin position="4003"/>
        <end position="4078"/>
    </location>
</feature>
<feature type="domain" description="Carrier" evidence="7">
    <location>
        <begin position="916"/>
        <end position="991"/>
    </location>
</feature>
<dbReference type="SMART" id="SM00825">
    <property type="entry name" value="PKS_KS"/>
    <property type="match status" value="2"/>
</dbReference>
<dbReference type="GO" id="GO:0016740">
    <property type="term" value="F:transferase activity"/>
    <property type="evidence" value="ECO:0007669"/>
    <property type="project" value="UniProtKB-KW"/>
</dbReference>
<evidence type="ECO:0000313" key="10">
    <source>
        <dbReference type="Proteomes" id="UP001223072"/>
    </source>
</evidence>
<dbReference type="PROSITE" id="PS00012">
    <property type="entry name" value="PHOSPHOPANTETHEINE"/>
    <property type="match status" value="3"/>
</dbReference>
<dbReference type="SUPFAM" id="SSF47336">
    <property type="entry name" value="ACP-like"/>
    <property type="match status" value="3"/>
</dbReference>
<keyword evidence="10" id="KW-1185">Reference proteome</keyword>
<keyword evidence="5" id="KW-0511">Multifunctional enzyme</keyword>
<dbReference type="SMART" id="SM01294">
    <property type="entry name" value="PKS_PP_betabranch"/>
    <property type="match status" value="2"/>
</dbReference>
<dbReference type="SMART" id="SM00827">
    <property type="entry name" value="PKS_AT"/>
    <property type="match status" value="3"/>
</dbReference>
<dbReference type="PROSITE" id="PS50075">
    <property type="entry name" value="CARRIER"/>
    <property type="match status" value="3"/>
</dbReference>
<evidence type="ECO:0000259" key="7">
    <source>
        <dbReference type="PROSITE" id="PS50075"/>
    </source>
</evidence>
<dbReference type="Pfam" id="PF00550">
    <property type="entry name" value="PP-binding"/>
    <property type="match status" value="3"/>
</dbReference>
<dbReference type="InterPro" id="IPR057326">
    <property type="entry name" value="KR_dom"/>
</dbReference>
<dbReference type="InterPro" id="IPR050091">
    <property type="entry name" value="PKS_NRPS_Biosynth_Enz"/>
</dbReference>
<organism evidence="9 10">
    <name type="scientific">Streptomyces turgidiscabies</name>
    <dbReference type="NCBI Taxonomy" id="85558"/>
    <lineage>
        <taxon>Bacteria</taxon>
        <taxon>Bacillati</taxon>
        <taxon>Actinomycetota</taxon>
        <taxon>Actinomycetes</taxon>
        <taxon>Kitasatosporales</taxon>
        <taxon>Streptomycetaceae</taxon>
        <taxon>Streptomyces</taxon>
    </lineage>
</organism>
<evidence type="ECO:0000259" key="8">
    <source>
        <dbReference type="PROSITE" id="PS52004"/>
    </source>
</evidence>
<dbReference type="SUPFAM" id="SSF52151">
    <property type="entry name" value="FabD/lysophospholipase-like"/>
    <property type="match status" value="3"/>
</dbReference>
<dbReference type="SMART" id="SM00822">
    <property type="entry name" value="PKS_KR"/>
    <property type="match status" value="3"/>
</dbReference>
<dbReference type="Pfam" id="PF00698">
    <property type="entry name" value="Acyl_transf_1"/>
    <property type="match status" value="3"/>
</dbReference>
<keyword evidence="3 9" id="KW-0808">Transferase</keyword>
<dbReference type="Pfam" id="PF18369">
    <property type="entry name" value="PKS_DE"/>
    <property type="match status" value="3"/>
</dbReference>
<name>A0ABU0RZT3_9ACTN</name>
<dbReference type="SMART" id="SM00823">
    <property type="entry name" value="PKS_PP"/>
    <property type="match status" value="3"/>
</dbReference>
<dbReference type="InterPro" id="IPR016036">
    <property type="entry name" value="Malonyl_transacylase_ACP-bd"/>
</dbReference>
<dbReference type="EMBL" id="JAUSZS010000008">
    <property type="protein sequence ID" value="MDQ0936677.1"/>
    <property type="molecule type" value="Genomic_DNA"/>
</dbReference>
<evidence type="ECO:0000256" key="6">
    <source>
        <dbReference type="ARBA" id="ARBA00023315"/>
    </source>
</evidence>
<dbReference type="InterPro" id="IPR014030">
    <property type="entry name" value="Ketoacyl_synth_N"/>
</dbReference>
<reference evidence="9 10" key="1">
    <citation type="submission" date="2023-07" db="EMBL/GenBank/DDBJ databases">
        <title>Comparative genomics of wheat-associated soil bacteria to identify genetic determinants of phenazine resistance.</title>
        <authorList>
            <person name="Mouncey N."/>
        </authorList>
    </citation>
    <scope>NUCLEOTIDE SEQUENCE [LARGE SCALE GENOMIC DNA]</scope>
    <source>
        <strain evidence="9 10">W2I16</strain>
    </source>
</reference>
<dbReference type="NCBIfam" id="NF045894">
    <property type="entry name" value="PKS_plus_SDR"/>
    <property type="match status" value="2"/>
</dbReference>
<proteinExistence type="predicted"/>
<dbReference type="InterPro" id="IPR020841">
    <property type="entry name" value="PKS_Beta-ketoAc_synthase_dom"/>
</dbReference>
<evidence type="ECO:0000256" key="4">
    <source>
        <dbReference type="ARBA" id="ARBA00023194"/>
    </source>
</evidence>
<protein>
    <submittedName>
        <fullName evidence="9">Acyl transferase domain-containing protein/acyl carrier protein</fullName>
    </submittedName>
</protein>
<dbReference type="InterPro" id="IPR041618">
    <property type="entry name" value="PKS_DE"/>
</dbReference>
<dbReference type="InterPro" id="IPR014043">
    <property type="entry name" value="Acyl_transferase_dom"/>
</dbReference>
<keyword evidence="2" id="KW-0597">Phosphoprotein</keyword>
<feature type="domain" description="Carrier" evidence="7">
    <location>
        <begin position="2463"/>
        <end position="2538"/>
    </location>
</feature>
<dbReference type="Pfam" id="PF02801">
    <property type="entry name" value="Ketoacyl-synt_C"/>
    <property type="match status" value="2"/>
</dbReference>
<dbReference type="PANTHER" id="PTHR43775:SF51">
    <property type="entry name" value="INACTIVE PHENOLPHTHIOCEROL SYNTHESIS POLYKETIDE SYNTHASE TYPE I PKS1-RELATED"/>
    <property type="match status" value="1"/>
</dbReference>
<dbReference type="Gene3D" id="3.40.47.10">
    <property type="match status" value="2"/>
</dbReference>
<keyword evidence="4" id="KW-0045">Antibiotic biosynthesis</keyword>
<dbReference type="Gene3D" id="6.10.140.1830">
    <property type="match status" value="3"/>
</dbReference>
<dbReference type="Gene3D" id="3.30.70.3290">
    <property type="match status" value="3"/>
</dbReference>
<dbReference type="PANTHER" id="PTHR43775">
    <property type="entry name" value="FATTY ACID SYNTHASE"/>
    <property type="match status" value="1"/>
</dbReference>
<evidence type="ECO:0000256" key="5">
    <source>
        <dbReference type="ARBA" id="ARBA00023268"/>
    </source>
</evidence>
<dbReference type="Pfam" id="PF08659">
    <property type="entry name" value="KR"/>
    <property type="match status" value="3"/>
</dbReference>
<dbReference type="InterPro" id="IPR016035">
    <property type="entry name" value="Acyl_Trfase/lysoPLipase"/>
</dbReference>
<dbReference type="Gene3D" id="3.40.50.720">
    <property type="entry name" value="NAD(P)-binding Rossmann-like Domain"/>
    <property type="match status" value="3"/>
</dbReference>
<dbReference type="InterPro" id="IPR036291">
    <property type="entry name" value="NAD(P)-bd_dom_sf"/>
</dbReference>
<feature type="domain" description="Ketosynthase family 3 (KS3)" evidence="8">
    <location>
        <begin position="2556"/>
        <end position="2985"/>
    </location>
</feature>
<feature type="domain" description="Ketosynthase family 3 (KS3)" evidence="8">
    <location>
        <begin position="1009"/>
        <end position="1438"/>
    </location>
</feature>
<dbReference type="InterPro" id="IPR006162">
    <property type="entry name" value="Ppantetheine_attach_site"/>
</dbReference>
<dbReference type="InterPro" id="IPR036736">
    <property type="entry name" value="ACP-like_sf"/>
</dbReference>
<dbReference type="InterPro" id="IPR032821">
    <property type="entry name" value="PKS_assoc"/>
</dbReference>
<dbReference type="Pfam" id="PF00109">
    <property type="entry name" value="ketoacyl-synt"/>
    <property type="match status" value="2"/>
</dbReference>
<dbReference type="InterPro" id="IPR016039">
    <property type="entry name" value="Thiolase-like"/>
</dbReference>
<dbReference type="Pfam" id="PF16197">
    <property type="entry name" value="KAsynt_C_assoc"/>
    <property type="match status" value="2"/>
</dbReference>
<dbReference type="InterPro" id="IPR013968">
    <property type="entry name" value="PKS_KR"/>
</dbReference>
<dbReference type="SUPFAM" id="SSF51735">
    <property type="entry name" value="NAD(P)-binding Rossmann-fold domains"/>
    <property type="match status" value="6"/>
</dbReference>
<dbReference type="InterPro" id="IPR020806">
    <property type="entry name" value="PKS_PP-bd"/>
</dbReference>
<dbReference type="InterPro" id="IPR009081">
    <property type="entry name" value="PP-bd_ACP"/>
</dbReference>
<evidence type="ECO:0000256" key="3">
    <source>
        <dbReference type="ARBA" id="ARBA00022679"/>
    </source>
</evidence>
<dbReference type="Proteomes" id="UP001223072">
    <property type="component" value="Unassembled WGS sequence"/>
</dbReference>
<keyword evidence="1" id="KW-0596">Phosphopantetheine</keyword>
<keyword evidence="6" id="KW-0012">Acyltransferase</keyword>
<dbReference type="InterPro" id="IPR001227">
    <property type="entry name" value="Ac_transferase_dom_sf"/>
</dbReference>
<dbReference type="InterPro" id="IPR014031">
    <property type="entry name" value="Ketoacyl_synth_C"/>
</dbReference>
<dbReference type="SUPFAM" id="SSF55048">
    <property type="entry name" value="Probable ACP-binding domain of malonyl-CoA ACP transacylase"/>
    <property type="match status" value="3"/>
</dbReference>
<gene>
    <name evidence="9" type="ORF">QFZ49_006652</name>
</gene>
<accession>A0ABU0RZT3</accession>
<evidence type="ECO:0000313" key="9">
    <source>
        <dbReference type="EMBL" id="MDQ0936677.1"/>
    </source>
</evidence>
<evidence type="ECO:0000256" key="1">
    <source>
        <dbReference type="ARBA" id="ARBA00022450"/>
    </source>
</evidence>
<dbReference type="CDD" id="cd00833">
    <property type="entry name" value="PKS"/>
    <property type="match status" value="2"/>
</dbReference>
<dbReference type="PROSITE" id="PS52004">
    <property type="entry name" value="KS3_2"/>
    <property type="match status" value="2"/>
</dbReference>
<sequence length="4153" mass="426283">MFAGQGSQWLGMGRGLYEGSAVFARVFDQVSGLLELELGVSVRDVVLGAQDADESLVNQTLYAQTGLFAFEVALAELLAASGLAADAVVGHSVGEVVAAYVAGVLSLPDACRLVAARARLMQGLPSGGAMAAVNVSEADVVASMAGVAGVSIAAVNGPDSVVVSGDADAVAQVVEYWRGQGRRVRELRVSHAFHSPAMDPVMGELGRVASELEYRRPQVLWAGALSGELVSECEPGYWPAQTRQAVRFADALGTLAAQGINLFIEVGPDGSLSALGADAGEEAVFVPLQRRTDEGVTGFVTGLARAFVHGASVDWRAVLPTAQCVELPTYAFRHERFWPEGEMRLPTGTVSGAGLAGGAVGAEAEALFWAAVEGGDMGRLAETLAVDGGLPFREVLPALASWRRREADRSVTAGWRYRASWVPVVEPDARVVSGTWLVAAPASAEPAAIELRRSCVAALEARGASTVVVEVPAGLVERAELAALIGADVSDVAGVLSLLALDEAPLPGGSVVAGGLAATLALVQGLGDAGVAAPLWVATRGAVAAGAGEVLTAPVQAQVWGLGRVVAMEHPDRWGGLIDLPEVVDERAGARLASVLAGCGEGEVAIRAAGVLGRRLAHAPQPRETETPWTPRGTTLITGGTGAIAGHVARWLAGRGASRLVLTSRSGPAAQGAAVLAAELAEAGSAVDVVACDVSDRVAVAGLLESTGPDLSAVMHTAGVLDDGVVDRLSAERLEPVLTAKATSAAYLDELTADLDLDAFVLFSSAAATLGAAGQGNYAAANAYLDALAESRRSRGLAGLSVAWGAWAGGGFAASSDVVRARVRRGAMPAMDPSLAVRALGEALEGSDPALTVMDVDWAQLASSSEAAHIRELPLVRDLPEIRSLVAAGSASGAVVDEGELVGRLRGLGRAEEQTRVLAEVVRTEAAAVLGHASAEAVQDRQNFKDLGFDSLTSVELRNRLASVTGLRLPATLVFDYPTPVALAGFLRGELTGDLESVAPVVVAAGVSDEPLAIVGMACRFPGGVASPEAFWELLASGGDAVGGFPTDRGWDLDSVYDPDRGSDGTSYTRSGAFLREAAQFDAGFFGISPREALAMDPQQRLLLEASWEALERAGIDAGSLRGSATGVFAGGFASGYGIGIALSGQSGSGVEGHLMTGNATSVLSGRVSYVMGLEGPAVTVDTACSSSLVALHLAAQALRSGECSLALAGGVTVMATPATFIDFSRQQGLSVDGRCRAFSADADGTGWAEGAGMLVVERLSDAQRNGHPILAIVRGSAVNQDGASNGLTAPNGPSQQRVIRAALASAQLSPADVDVVEAHGTGTKLGDPIEAQALLATYGQERTDGRALLLGSVKSNIGHTQAAAGVAGIIKIVLALQHGELPPTLHADEPSPHVDWSAGEVSLLTESVGWPAGERPRRAGVSSFGMSGTNAHVIIEEAPDAEPVESSGGVEPVVSGAGAWLVSGRTAAGLSAQAGRLREWVTERPGLEPADVAWSLAATRSVFEHRAVVLGADRAELVAGLESVAAGVSSGAVVSGVARSDARVGLVFAGQGSQWLGMGRGLYEGSAVFARVFDEVTGLLELELGVSVRDVVLGAEGVDEGLVNQTLYAQTGLFAFEVALAEVLRGVGVVADAVVGHSVGELVAAYVAGVLSLPDACRLVAARARLMQGLPSGGAMAAVNASEADVTASMAGVASVSIAAVNGPDSMVVSGDADAVAQVAEYWREQGRRVRELRVSHAFHSPAMDPVTGELGRVASELEYHRPDVLWAGALSGELVSECEPGYWPAQARQAVRFADALGTLAAQGINLFIEVGPDGSLSALGRDAVAQVGVEEAVFVPLQRRTDEGVTGFVTGLARAFVHGASVDWTAVLPTASRVELPTYAFRHERFWPEGELRLPLGGAADGEQRGGIEAEARFWAAVEEGDLSRLAESLAGGDDRPIGEVLPALASWRRREADRSVTAGWRYRASWVPVVEPDARVVSGTWLVAAPASAEPAAVELRRSCVAALEARGAEVVVVEVGTTERAELAALIGAEVSDVAGVLSLLALDEAPLPGGSVVAGGLAATLALVQGLGDAGVAAPLWVATRGAVAAGAGEVLTAPVQAQVWGLGRVVGLEHPDRWGGLIDLPEVVDERAGARLASVLAGCGEGEVAIRAAGVLGRRLAHAPQPRETETPWTPRGTTLITGGTGAIAGHVARWLADRRAPRLVLSSRSGPSAFGAGALAAELAQAGSAVDIVACDVSDRVAVAGLLESTGPDLSAVMHTAGVLDDGVVDRLSAERLEPVLTAKATSAAYLDELTADLDLDAFVLFSSAAATLGAAGQGNYAAANAYLDALAESRRSRGLAGLSVAWGAWAGGGFAASSDVVRARVRRGAMPAMDPSLAVRALGEALEGSDPALTVMDVDWAQLASSSEAAHIRELPLVRDLPEIRQAARAASAVGAAEPTEGELVKRLAGLSREEQERALTEVVRIEAAAVLGHASTDAVSDRQNFKDLGFDSLTSVELRNRLASVTGRRLPSTLVFDYPNPAALAAYLRGELTGDLGSAAPVVVAAGVSDEPLAIVGMACRFPGGVASPEAFWELLASGGDAVGGFPTDRGWDLDSVYDPDGGSDGTSYTRSGAFLREAAQFDAGFFGVSPREALAMDPQQRLLLEASWEAFERAGIDPGSLRGSATGVFAGGFSSSYNIGVALSEQGTAGVEGHLMTGNATSVLSGRVSYVMGLEGPAVTIDTACSSSLVALHLAGQALRSGECSLALAGGVTVMATPATFIDFSRQQGLSVDGRCRAFSADADGTGWAEGAGMLVVERLSDARRNGHPVLAVLRGSAVNQDGASNGLTAPNGPSQQRVIRAALASAQLSPADVDVVEAHGTGTKLGDPIEAQALLATYGQDRPEGLPVWLGSVKSNIGHTQAAAGVAGLIKMVLALQHEQLPPTLHAEVASPHVDWSAGEVSLLTESVGWPAGERPRRAGVSSFGMSGTNAHVIIEEAPDAEPVESSGGVEPVVSGAGAWLVSGRTAAGLSAQAGRLREWVTERPGLEPADVAWSLAATRSVFEHRAVVLGGGRAELVAGLESVAAGVSSGAVVSGVARSDARVGLVFAGQGSQWLGMGRGLYEGSAVFARVFDQVSGLLELELGVSVRDVVLGAQDADESLVNQTLYAQTGLFAFEVALAELLAASGLAADAVVGHSVGEVVAAYVAGVLSLPDACRLVAARARLMQGLPSGGAMAAVNASEADVTASMAGVAGVSIAAVNGPDSVVVSGDADAVAQVVEYWREQGRRVRELRVSHAFHSPAMDPVTGELGRVASELEYHRPQVLWAGALSGELVSECEPGYWPAQTRQAVRFADALGTLAAQGINLFIEVGPDGSLSALGADAGEEAVFVPLQRRTDEGVTGFVTGLARAFVHGASVDWAAVLPTASRVELPTYAFRHERFWPEGEMRLPTGTVSGAGLAGGAEVDARFWAAVEGGDLGRLAETLAVDGGLPFREVLPALASWRRREADRSVTAGWRYRAVWAPVAEPDARVLSGTWLVVVPAEPAAVGLRRSCVAALEARGAETVVVEVGTTERAELAALISAEVSDVAGVLSLLALDETPLSGHPSVTGGLAGTLALVQALGDVGVVAPLWVATRGAVAAGAGEVLTAPVQAQVWGLGRVVGLEHPDRWGGLVDLPEVVDERAGARLASVLAGCGEGEVAIRAAGVLGRRLAHAPRPRETETPWTPRGTTLITGGTGAIAGHVARWLADRRAPRLVLTSRSGPSAFGAGALAAELAEAGSAVDIVACDVSDRVALAGLLESTGPELSAVMHTAGVLDDGVVDRLSVERLESVLTAKATSATYLDELTADLDLDAFVLFSSAAATLGAAGQGNYAAANAYLDALAENRRSRGLAGLSVAWGAWAGGGFAASSDVVRARVRRGAMPAMDPSLTVRALGEALEGSDPALTVMDVDWAQLASGSGAAGIHALPLVRDLPEIRSLVAAGSASGAVVDEGELVGRLRGLGRAEEQTRVLAEVVRTEAAAVLGHASAEAVQDRQNFKDLGFDSLTSVELRNRLSTATGLRLPSTLVFDYPTPVALAAWLRAELLQDYVAEVPVLAELDRLEAALLGGPKDESVWEQAADRLRKLLDTVDSAVPSRQRREAELESATDDELFTLVDELD</sequence>
<dbReference type="InterPro" id="IPR018201">
    <property type="entry name" value="Ketoacyl_synth_AS"/>
</dbReference>
<dbReference type="SUPFAM" id="SSF53901">
    <property type="entry name" value="Thiolase-like"/>
    <property type="match status" value="2"/>
</dbReference>
<evidence type="ECO:0000256" key="2">
    <source>
        <dbReference type="ARBA" id="ARBA00022553"/>
    </source>
</evidence>
<comment type="caution">
    <text evidence="9">The sequence shown here is derived from an EMBL/GenBank/DDBJ whole genome shotgun (WGS) entry which is preliminary data.</text>
</comment>
<dbReference type="PROSITE" id="PS00606">
    <property type="entry name" value="KS3_1"/>
    <property type="match status" value="2"/>
</dbReference>
<dbReference type="CDD" id="cd08952">
    <property type="entry name" value="KR_1_SDR_x"/>
    <property type="match status" value="3"/>
</dbReference>
<dbReference type="Gene3D" id="3.40.366.10">
    <property type="entry name" value="Malonyl-Coenzyme A Acyl Carrier Protein, domain 2"/>
    <property type="match status" value="3"/>
</dbReference>